<keyword evidence="3" id="KW-1185">Reference proteome</keyword>
<dbReference type="SUPFAM" id="SSF81383">
    <property type="entry name" value="F-box domain"/>
    <property type="match status" value="1"/>
</dbReference>
<dbReference type="PROSITE" id="PS50181">
    <property type="entry name" value="FBOX"/>
    <property type="match status" value="1"/>
</dbReference>
<dbReference type="InterPro" id="IPR006527">
    <property type="entry name" value="F-box-assoc_dom_typ1"/>
</dbReference>
<dbReference type="Proteomes" id="UP000834106">
    <property type="component" value="Chromosome 11"/>
</dbReference>
<dbReference type="Gene3D" id="1.20.1280.50">
    <property type="match status" value="1"/>
</dbReference>
<dbReference type="InterPro" id="IPR017451">
    <property type="entry name" value="F-box-assoc_interact_dom"/>
</dbReference>
<dbReference type="InterPro" id="IPR050796">
    <property type="entry name" value="SCF_F-box_component"/>
</dbReference>
<organism evidence="2 3">
    <name type="scientific">Fraxinus pennsylvanica</name>
    <dbReference type="NCBI Taxonomy" id="56036"/>
    <lineage>
        <taxon>Eukaryota</taxon>
        <taxon>Viridiplantae</taxon>
        <taxon>Streptophyta</taxon>
        <taxon>Embryophyta</taxon>
        <taxon>Tracheophyta</taxon>
        <taxon>Spermatophyta</taxon>
        <taxon>Magnoliopsida</taxon>
        <taxon>eudicotyledons</taxon>
        <taxon>Gunneridae</taxon>
        <taxon>Pentapetalae</taxon>
        <taxon>asterids</taxon>
        <taxon>lamiids</taxon>
        <taxon>Lamiales</taxon>
        <taxon>Oleaceae</taxon>
        <taxon>Oleeae</taxon>
        <taxon>Fraxinus</taxon>
    </lineage>
</organism>
<evidence type="ECO:0000313" key="3">
    <source>
        <dbReference type="Proteomes" id="UP000834106"/>
    </source>
</evidence>
<dbReference type="AlphaFoldDB" id="A0AAD1ZQ15"/>
<feature type="domain" description="F-box" evidence="1">
    <location>
        <begin position="3"/>
        <end position="49"/>
    </location>
</feature>
<dbReference type="NCBIfam" id="TIGR01640">
    <property type="entry name" value="F_box_assoc_1"/>
    <property type="match status" value="1"/>
</dbReference>
<accession>A0AAD1ZQ15</accession>
<gene>
    <name evidence="2" type="ORF">FPE_LOCUS18482</name>
</gene>
<sequence length="572" mass="64434">MPEGSIPSFPQEIMVDILLRLPAKSIGQFRCVSKRWRFLLSDSQFINTHLNLHAEEGNFILISQNHSLHTITDVGGDPDVSRTLRFQPELPDTWIEMVGSCNGLVLLVNEEDEKFLVNPTTLNQVKIPDSPLALMKPGSFSMHGLGYGASSDDYKIVTLSYYDNDNEYELDCADTFVDLYSVKRGVWSRLEPSPYDHAVPDLSPGAFVNGSIHWLASSRERGYPSVIAAFDIVNEKFKEIPAPGSLDVKRFVFNKLFVLRGCLCMIDTRNRAEIDIWLMEEYGVEKSWVKFSVASNGYWDMVKPLYFIGDDEVVLEIDEETLIMEEPSWRASSHLVIVIGSEGSILFQLEVEKDEKCCITQIPHSTLKETSSTNQPIKLIVVKSATLPNATSSHRIYLQDDLVIGSHFSGSERFVLGSALKASIVELIREGLGGLKMVQSSLVLPNSSYKTYLHLSSSAMKYRLRRLNNTVLQPTWNVDSVNFQGSDPTIDKKDERNNLSHCLLATFLFFFFLSLVRRLAVSSNTIVTSGCPFCSKKTLNSQSPRNRRNCCCHLSQTMDENYVFPELDESAE</sequence>
<dbReference type="PANTHER" id="PTHR31672:SF13">
    <property type="entry name" value="F-BOX PROTEIN CPR30-LIKE"/>
    <property type="match status" value="1"/>
</dbReference>
<dbReference type="Pfam" id="PF00646">
    <property type="entry name" value="F-box"/>
    <property type="match status" value="1"/>
</dbReference>
<proteinExistence type="predicted"/>
<dbReference type="SMART" id="SM00256">
    <property type="entry name" value="FBOX"/>
    <property type="match status" value="1"/>
</dbReference>
<reference evidence="2" key="1">
    <citation type="submission" date="2023-05" db="EMBL/GenBank/DDBJ databases">
        <authorList>
            <person name="Huff M."/>
        </authorList>
    </citation>
    <scope>NUCLEOTIDE SEQUENCE</scope>
</reference>
<protein>
    <recommendedName>
        <fullName evidence="1">F-box domain-containing protein</fullName>
    </recommendedName>
</protein>
<name>A0AAD1ZQ15_9LAMI</name>
<dbReference type="InterPro" id="IPR001810">
    <property type="entry name" value="F-box_dom"/>
</dbReference>
<dbReference type="EMBL" id="OU503046">
    <property type="protein sequence ID" value="CAI9771052.1"/>
    <property type="molecule type" value="Genomic_DNA"/>
</dbReference>
<dbReference type="Pfam" id="PF07734">
    <property type="entry name" value="FBA_1"/>
    <property type="match status" value="1"/>
</dbReference>
<evidence type="ECO:0000313" key="2">
    <source>
        <dbReference type="EMBL" id="CAI9771052.1"/>
    </source>
</evidence>
<evidence type="ECO:0000259" key="1">
    <source>
        <dbReference type="PROSITE" id="PS50181"/>
    </source>
</evidence>
<dbReference type="CDD" id="cd22157">
    <property type="entry name" value="F-box_AtFBW1-like"/>
    <property type="match status" value="1"/>
</dbReference>
<dbReference type="InterPro" id="IPR036047">
    <property type="entry name" value="F-box-like_dom_sf"/>
</dbReference>
<dbReference type="PANTHER" id="PTHR31672">
    <property type="entry name" value="BNACNNG10540D PROTEIN"/>
    <property type="match status" value="1"/>
</dbReference>